<proteinExistence type="predicted"/>
<name>A0A8S9KPT8_BRACR</name>
<sequence>MASSSLLRSAATAAAPRGDFFSSPSCDHSKVRVTTFLNLTDDTSLSVFSFDSDSARFDFALA</sequence>
<evidence type="ECO:0000313" key="2">
    <source>
        <dbReference type="EMBL" id="KAF2595488.1"/>
    </source>
</evidence>
<accession>A0A8S9KPT8</accession>
<evidence type="ECO:0000256" key="1">
    <source>
        <dbReference type="SAM" id="MobiDB-lite"/>
    </source>
</evidence>
<feature type="region of interest" description="Disordered" evidence="1">
    <location>
        <begin position="1"/>
        <end position="22"/>
    </location>
</feature>
<reference evidence="2" key="1">
    <citation type="submission" date="2019-12" db="EMBL/GenBank/DDBJ databases">
        <title>Genome sequencing and annotation of Brassica cretica.</title>
        <authorList>
            <person name="Studholme D.J."/>
            <person name="Sarris P.F."/>
        </authorList>
    </citation>
    <scope>NUCLEOTIDE SEQUENCE</scope>
    <source>
        <strain evidence="2">PFS-102/07</strain>
        <tissue evidence="2">Leaf</tissue>
    </source>
</reference>
<protein>
    <submittedName>
        <fullName evidence="2">Uncharacterized protein</fullName>
    </submittedName>
</protein>
<feature type="compositionally biased region" description="Low complexity" evidence="1">
    <location>
        <begin position="1"/>
        <end position="15"/>
    </location>
</feature>
<dbReference type="AlphaFoldDB" id="A0A8S9KPT8"/>
<dbReference type="EMBL" id="QGKY02000164">
    <property type="protein sequence ID" value="KAF2595488.1"/>
    <property type="molecule type" value="Genomic_DNA"/>
</dbReference>
<comment type="caution">
    <text evidence="2">The sequence shown here is derived from an EMBL/GenBank/DDBJ whole genome shotgun (WGS) entry which is preliminary data.</text>
</comment>
<gene>
    <name evidence="2" type="ORF">F2Q70_00044375</name>
</gene>
<organism evidence="2">
    <name type="scientific">Brassica cretica</name>
    <name type="common">Mustard</name>
    <dbReference type="NCBI Taxonomy" id="69181"/>
    <lineage>
        <taxon>Eukaryota</taxon>
        <taxon>Viridiplantae</taxon>
        <taxon>Streptophyta</taxon>
        <taxon>Embryophyta</taxon>
        <taxon>Tracheophyta</taxon>
        <taxon>Spermatophyta</taxon>
        <taxon>Magnoliopsida</taxon>
        <taxon>eudicotyledons</taxon>
        <taxon>Gunneridae</taxon>
        <taxon>Pentapetalae</taxon>
        <taxon>rosids</taxon>
        <taxon>malvids</taxon>
        <taxon>Brassicales</taxon>
        <taxon>Brassicaceae</taxon>
        <taxon>Brassiceae</taxon>
        <taxon>Brassica</taxon>
    </lineage>
</organism>